<dbReference type="PROSITE" id="PS51332">
    <property type="entry name" value="B12_BINDING"/>
    <property type="match status" value="1"/>
</dbReference>
<dbReference type="Gene3D" id="1.10.1240.10">
    <property type="entry name" value="Methionine synthase domain"/>
    <property type="match status" value="1"/>
</dbReference>
<evidence type="ECO:0000313" key="4">
    <source>
        <dbReference type="EMBL" id="QCT70645.1"/>
    </source>
</evidence>
<organism evidence="4 5">
    <name type="scientific">Eubacterium maltosivorans</name>
    <dbReference type="NCBI Taxonomy" id="2041044"/>
    <lineage>
        <taxon>Bacteria</taxon>
        <taxon>Bacillati</taxon>
        <taxon>Bacillota</taxon>
        <taxon>Clostridia</taxon>
        <taxon>Eubacteriales</taxon>
        <taxon>Eubacteriaceae</taxon>
        <taxon>Eubacterium</taxon>
    </lineage>
</organism>
<evidence type="ECO:0000256" key="2">
    <source>
        <dbReference type="ARBA" id="ARBA00023285"/>
    </source>
</evidence>
<dbReference type="InterPro" id="IPR006158">
    <property type="entry name" value="Cobalamin-bd"/>
</dbReference>
<dbReference type="InterPro" id="IPR003759">
    <property type="entry name" value="Cbl-bd_cap"/>
</dbReference>
<evidence type="ECO:0000256" key="1">
    <source>
        <dbReference type="ARBA" id="ARBA00022723"/>
    </source>
</evidence>
<gene>
    <name evidence="4" type="ORF">CPZ25_004660</name>
</gene>
<protein>
    <submittedName>
        <fullName evidence="4">Cobalamin-binding protein</fullName>
    </submittedName>
</protein>
<dbReference type="InterPro" id="IPR036724">
    <property type="entry name" value="Cobalamin-bd_sf"/>
</dbReference>
<dbReference type="SUPFAM" id="SSF52242">
    <property type="entry name" value="Cobalamin (vitamin B12)-binding domain"/>
    <property type="match status" value="1"/>
</dbReference>
<dbReference type="PANTHER" id="PTHR45833:SF1">
    <property type="entry name" value="METHIONINE SYNTHASE"/>
    <property type="match status" value="1"/>
</dbReference>
<dbReference type="GO" id="GO:0008705">
    <property type="term" value="F:methionine synthase activity"/>
    <property type="evidence" value="ECO:0007669"/>
    <property type="project" value="TreeGrafter"/>
</dbReference>
<accession>A0A2A5TGF3</accession>
<dbReference type="SUPFAM" id="SSF47644">
    <property type="entry name" value="Methionine synthase domain"/>
    <property type="match status" value="1"/>
</dbReference>
<dbReference type="GO" id="GO:0050667">
    <property type="term" value="P:homocysteine metabolic process"/>
    <property type="evidence" value="ECO:0007669"/>
    <property type="project" value="TreeGrafter"/>
</dbReference>
<keyword evidence="5" id="KW-1185">Reference proteome</keyword>
<dbReference type="EMBL" id="CP029487">
    <property type="protein sequence ID" value="QCT70645.1"/>
    <property type="molecule type" value="Genomic_DNA"/>
</dbReference>
<sequence length="213" mass="23125">MLEALVSFFIELDEDKVVITIQRLIKAGIEKKKVVEALNEALDIIGKKYETGEYTLSDLMMAGILYEQVMEMDCIDISKSIEKSALKDGIIVIGTIESDMHDIGKSLFKSVASTSGFQVIDLGVNVKPEVFCQKIKELNPDIVGISAVLTGAISHLRKAVDAITQEGLRDQVKIIIGGSVVDAAVCREVGADGFTDDAIQGVEICQKWMNSDG</sequence>
<dbReference type="GO" id="GO:0046653">
    <property type="term" value="P:tetrahydrofolate metabolic process"/>
    <property type="evidence" value="ECO:0007669"/>
    <property type="project" value="TreeGrafter"/>
</dbReference>
<dbReference type="GO" id="GO:0046872">
    <property type="term" value="F:metal ion binding"/>
    <property type="evidence" value="ECO:0007669"/>
    <property type="project" value="UniProtKB-KW"/>
</dbReference>
<dbReference type="Proteomes" id="UP000218387">
    <property type="component" value="Chromosome"/>
</dbReference>
<dbReference type="InterPro" id="IPR050554">
    <property type="entry name" value="Met_Synthase/Corrinoid"/>
</dbReference>
<evidence type="ECO:0000259" key="3">
    <source>
        <dbReference type="PROSITE" id="PS51332"/>
    </source>
</evidence>
<keyword evidence="2" id="KW-0170">Cobalt</keyword>
<dbReference type="RefSeq" id="WP_058694292.1">
    <property type="nucleotide sequence ID" value="NZ_CABJDW020000017.1"/>
</dbReference>
<dbReference type="GO" id="GO:0005829">
    <property type="term" value="C:cytosol"/>
    <property type="evidence" value="ECO:0007669"/>
    <property type="project" value="TreeGrafter"/>
</dbReference>
<feature type="domain" description="B12-binding" evidence="3">
    <location>
        <begin position="88"/>
        <end position="213"/>
    </location>
</feature>
<dbReference type="KEGG" id="emt:CPZ25_004660"/>
<name>A0A2A5TGF3_EUBML</name>
<dbReference type="Pfam" id="PF02310">
    <property type="entry name" value="B12-binding"/>
    <property type="match status" value="1"/>
</dbReference>
<proteinExistence type="predicted"/>
<evidence type="ECO:0000313" key="5">
    <source>
        <dbReference type="Proteomes" id="UP000218387"/>
    </source>
</evidence>
<reference evidence="4 5" key="1">
    <citation type="submission" date="2018-05" db="EMBL/GenBank/DDBJ databases">
        <title>Genome comparison of Eubacterium sp.</title>
        <authorList>
            <person name="Feng Y."/>
            <person name="Sanchez-Andrea I."/>
            <person name="Stams A.J.M."/>
            <person name="De Vos W.M."/>
        </authorList>
    </citation>
    <scope>NUCLEOTIDE SEQUENCE [LARGE SCALE GENOMIC DNA]</scope>
    <source>
        <strain evidence="4 5">YI</strain>
    </source>
</reference>
<dbReference type="PANTHER" id="PTHR45833">
    <property type="entry name" value="METHIONINE SYNTHASE"/>
    <property type="match status" value="1"/>
</dbReference>
<dbReference type="GO" id="GO:0031419">
    <property type="term" value="F:cobalamin binding"/>
    <property type="evidence" value="ECO:0007669"/>
    <property type="project" value="InterPro"/>
</dbReference>
<dbReference type="Gene3D" id="3.40.50.280">
    <property type="entry name" value="Cobalamin-binding domain"/>
    <property type="match status" value="1"/>
</dbReference>
<dbReference type="AlphaFoldDB" id="A0A2A5TGF3"/>
<dbReference type="Pfam" id="PF02607">
    <property type="entry name" value="B12-binding_2"/>
    <property type="match status" value="1"/>
</dbReference>
<dbReference type="InterPro" id="IPR036594">
    <property type="entry name" value="Meth_synthase_dom"/>
</dbReference>
<keyword evidence="1" id="KW-0479">Metal-binding</keyword>